<evidence type="ECO:0000313" key="2">
    <source>
        <dbReference type="EMBL" id="KAK0646469.1"/>
    </source>
</evidence>
<dbReference type="AlphaFoldDB" id="A0AA39Y5M1"/>
<sequence>MGAPQLSISDNGARATNHLAVFSVRPNGSFRTFPRYPAPSICRLPRPHSVSGFFSTRVQHLMDQKSGHQPPLPIPPYPLLLNAWLISHWNPTPPYSPPSTPLPQPSASAVPGVPQTATVPTVPPQSIARSPRHARSSALAHVAVALGLDNVVSARASPNFLVDQQPISAGCARDSFARGGCNSGSGAVCPGSCATFRSHCSTEGKRTRRESFLETKSRPTRNCRGVGWAQDPRRAASSLAAATQPHSVKQ</sequence>
<accession>A0AA39Y5M1</accession>
<keyword evidence="3" id="KW-1185">Reference proteome</keyword>
<feature type="compositionally biased region" description="Low complexity" evidence="1">
    <location>
        <begin position="105"/>
        <end position="120"/>
    </location>
</feature>
<evidence type="ECO:0000313" key="3">
    <source>
        <dbReference type="Proteomes" id="UP001174936"/>
    </source>
</evidence>
<organism evidence="2 3">
    <name type="scientific">Cercophora newfieldiana</name>
    <dbReference type="NCBI Taxonomy" id="92897"/>
    <lineage>
        <taxon>Eukaryota</taxon>
        <taxon>Fungi</taxon>
        <taxon>Dikarya</taxon>
        <taxon>Ascomycota</taxon>
        <taxon>Pezizomycotina</taxon>
        <taxon>Sordariomycetes</taxon>
        <taxon>Sordariomycetidae</taxon>
        <taxon>Sordariales</taxon>
        <taxon>Lasiosphaeriaceae</taxon>
        <taxon>Cercophora</taxon>
    </lineage>
</organism>
<feature type="compositionally biased region" description="Pro residues" evidence="1">
    <location>
        <begin position="95"/>
        <end position="104"/>
    </location>
</feature>
<proteinExistence type="predicted"/>
<evidence type="ECO:0000256" key="1">
    <source>
        <dbReference type="SAM" id="MobiDB-lite"/>
    </source>
</evidence>
<feature type="region of interest" description="Disordered" evidence="1">
    <location>
        <begin position="95"/>
        <end position="128"/>
    </location>
</feature>
<comment type="caution">
    <text evidence="2">The sequence shown here is derived from an EMBL/GenBank/DDBJ whole genome shotgun (WGS) entry which is preliminary data.</text>
</comment>
<protein>
    <submittedName>
        <fullName evidence="2">Uncharacterized protein</fullName>
    </submittedName>
</protein>
<dbReference type="EMBL" id="JAULSV010000004">
    <property type="protein sequence ID" value="KAK0646469.1"/>
    <property type="molecule type" value="Genomic_DNA"/>
</dbReference>
<gene>
    <name evidence="2" type="ORF">B0T16DRAFT_162572</name>
</gene>
<name>A0AA39Y5M1_9PEZI</name>
<reference evidence="2" key="1">
    <citation type="submission" date="2023-06" db="EMBL/GenBank/DDBJ databases">
        <title>Genome-scale phylogeny and comparative genomics of the fungal order Sordariales.</title>
        <authorList>
            <consortium name="Lawrence Berkeley National Laboratory"/>
            <person name="Hensen N."/>
            <person name="Bonometti L."/>
            <person name="Westerberg I."/>
            <person name="Brannstrom I.O."/>
            <person name="Guillou S."/>
            <person name="Cros-Aarteil S."/>
            <person name="Calhoun S."/>
            <person name="Haridas S."/>
            <person name="Kuo A."/>
            <person name="Mondo S."/>
            <person name="Pangilinan J."/>
            <person name="Riley R."/>
            <person name="Labutti K."/>
            <person name="Andreopoulos B."/>
            <person name="Lipzen A."/>
            <person name="Chen C."/>
            <person name="Yanf M."/>
            <person name="Daum C."/>
            <person name="Ng V."/>
            <person name="Clum A."/>
            <person name="Steindorff A."/>
            <person name="Ohm R."/>
            <person name="Martin F."/>
            <person name="Silar P."/>
            <person name="Natvig D."/>
            <person name="Lalanne C."/>
            <person name="Gautier V."/>
            <person name="Ament-Velasquez S.L."/>
            <person name="Kruys A."/>
            <person name="Hutchinson M.I."/>
            <person name="Powell A.J."/>
            <person name="Barry K."/>
            <person name="Miller A.N."/>
            <person name="Grigoriev I.V."/>
            <person name="Debuchy R."/>
            <person name="Gladieux P."/>
            <person name="Thoren M.H."/>
            <person name="Johannesson H."/>
        </authorList>
    </citation>
    <scope>NUCLEOTIDE SEQUENCE</scope>
    <source>
        <strain evidence="2">SMH2532-1</strain>
    </source>
</reference>
<dbReference type="Proteomes" id="UP001174936">
    <property type="component" value="Unassembled WGS sequence"/>
</dbReference>